<comment type="caution">
    <text evidence="1">The sequence shown here is derived from an EMBL/GenBank/DDBJ whole genome shotgun (WGS) entry which is preliminary data.</text>
</comment>
<dbReference type="RefSeq" id="WP_008589098.1">
    <property type="nucleotide sequence ID" value="NZ_AHOM02000001.1"/>
</dbReference>
<dbReference type="EMBL" id="AHOM02000001">
    <property type="protein sequence ID" value="EJZ43977.1"/>
    <property type="molecule type" value="Genomic_DNA"/>
</dbReference>
<organism evidence="1 2">
    <name type="scientific">Leptospira licerasiae str. MMD4847</name>
    <dbReference type="NCBI Taxonomy" id="1049971"/>
    <lineage>
        <taxon>Bacteria</taxon>
        <taxon>Pseudomonadati</taxon>
        <taxon>Spirochaetota</taxon>
        <taxon>Spirochaetia</taxon>
        <taxon>Leptospirales</taxon>
        <taxon>Leptospiraceae</taxon>
        <taxon>Leptospira</taxon>
    </lineage>
</organism>
<protein>
    <submittedName>
        <fullName evidence="1">Toxin-antitoxin system, antitoxin component, ribbon-helix-helix domain protein</fullName>
    </submittedName>
</protein>
<reference evidence="1 2" key="1">
    <citation type="submission" date="2012-08" db="EMBL/GenBank/DDBJ databases">
        <authorList>
            <person name="Harkins D.M."/>
            <person name="Durkin A.S."/>
            <person name="Selengut J.D."/>
            <person name="Sanka R."/>
            <person name="DePew J."/>
            <person name="Purushe J."/>
            <person name="Matthias M.A."/>
            <person name="Vinetz J.M."/>
            <person name="Sutton G.G."/>
            <person name="Nelson W.C."/>
            <person name="Fouts D.E."/>
        </authorList>
    </citation>
    <scope>NUCLEOTIDE SEQUENCE [LARGE SCALE GENOMIC DNA]</scope>
    <source>
        <strain evidence="1 2">MMD4847</strain>
    </source>
</reference>
<dbReference type="Proteomes" id="UP000018720">
    <property type="component" value="Unassembled WGS sequence"/>
</dbReference>
<accession>A0ABN0HEN8</accession>
<name>A0ABN0HEN8_9LEPT</name>
<sequence>MKKRMTNTITKSPSMSKEEQDILNSFEAGEWVPISSSDKKKKLDLYRKASSKTLSKNKRINIRLNQIDLDSIQRKAFEEGLPYQTLISSLIHKFVTGKLVEK</sequence>
<evidence type="ECO:0000313" key="1">
    <source>
        <dbReference type="EMBL" id="EJZ43977.1"/>
    </source>
</evidence>
<proteinExistence type="predicted"/>
<evidence type="ECO:0000313" key="2">
    <source>
        <dbReference type="Proteomes" id="UP000018720"/>
    </source>
</evidence>
<keyword evidence="2" id="KW-1185">Reference proteome</keyword>
<gene>
    <name evidence="1" type="ORF">LEP1GSC178_2331</name>
</gene>